<evidence type="ECO:0000313" key="4">
    <source>
        <dbReference type="Proteomes" id="UP001595872"/>
    </source>
</evidence>
<dbReference type="EMBL" id="JBHSIT010000002">
    <property type="protein sequence ID" value="MFC4907642.1"/>
    <property type="molecule type" value="Genomic_DNA"/>
</dbReference>
<dbReference type="SMART" id="SM00740">
    <property type="entry name" value="PASTA"/>
    <property type="match status" value="1"/>
</dbReference>
<evidence type="ECO:0000256" key="1">
    <source>
        <dbReference type="SAM" id="SignalP"/>
    </source>
</evidence>
<accession>A0ABV9TXW5</accession>
<gene>
    <name evidence="3" type="ORF">ACFPCY_09950</name>
</gene>
<name>A0ABV9TXW5_9ACTN</name>
<feature type="chain" id="PRO_5045417295" evidence="1">
    <location>
        <begin position="20"/>
        <end position="111"/>
    </location>
</feature>
<protein>
    <submittedName>
        <fullName evidence="3">PASTA domain-containing protein</fullName>
    </submittedName>
</protein>
<feature type="domain" description="PASTA" evidence="2">
    <location>
        <begin position="36"/>
        <end position="108"/>
    </location>
</feature>
<dbReference type="SUPFAM" id="SSF54184">
    <property type="entry name" value="Penicillin-binding protein 2x (pbp-2x), c-terminal domain"/>
    <property type="match status" value="1"/>
</dbReference>
<sequence length="111" mass="12143">MSSRLLVAPIALATAVAVAGCGTHVGRRHHTTYRRASHTVTVPNVVGMNHQKAQNLLQSTGLRNLAERDATGRGRKLLFDRNWVVVRQSPMAGTRVSTSSTITLYSKKYTD</sequence>
<reference evidence="4" key="1">
    <citation type="journal article" date="2019" name="Int. J. Syst. Evol. Microbiol.">
        <title>The Global Catalogue of Microorganisms (GCM) 10K type strain sequencing project: providing services to taxonomists for standard genome sequencing and annotation.</title>
        <authorList>
            <consortium name="The Broad Institute Genomics Platform"/>
            <consortium name="The Broad Institute Genome Sequencing Center for Infectious Disease"/>
            <person name="Wu L."/>
            <person name="Ma J."/>
        </authorList>
    </citation>
    <scope>NUCLEOTIDE SEQUENCE [LARGE SCALE GENOMIC DNA]</scope>
    <source>
        <strain evidence="4">KLKA75</strain>
    </source>
</reference>
<keyword evidence="1" id="KW-0732">Signal</keyword>
<dbReference type="RefSeq" id="WP_378253555.1">
    <property type="nucleotide sequence ID" value="NZ_JBHSIT010000002.1"/>
</dbReference>
<evidence type="ECO:0000259" key="2">
    <source>
        <dbReference type="PROSITE" id="PS51178"/>
    </source>
</evidence>
<dbReference type="InterPro" id="IPR005543">
    <property type="entry name" value="PASTA_dom"/>
</dbReference>
<comment type="caution">
    <text evidence="3">The sequence shown here is derived from an EMBL/GenBank/DDBJ whole genome shotgun (WGS) entry which is preliminary data.</text>
</comment>
<dbReference type="PROSITE" id="PS51257">
    <property type="entry name" value="PROKAR_LIPOPROTEIN"/>
    <property type="match status" value="1"/>
</dbReference>
<organism evidence="3 4">
    <name type="scientific">Actinomadura gamaensis</name>
    <dbReference type="NCBI Taxonomy" id="1763541"/>
    <lineage>
        <taxon>Bacteria</taxon>
        <taxon>Bacillati</taxon>
        <taxon>Actinomycetota</taxon>
        <taxon>Actinomycetes</taxon>
        <taxon>Streptosporangiales</taxon>
        <taxon>Thermomonosporaceae</taxon>
        <taxon>Actinomadura</taxon>
    </lineage>
</organism>
<dbReference type="PROSITE" id="PS51178">
    <property type="entry name" value="PASTA"/>
    <property type="match status" value="1"/>
</dbReference>
<proteinExistence type="predicted"/>
<evidence type="ECO:0000313" key="3">
    <source>
        <dbReference type="EMBL" id="MFC4907642.1"/>
    </source>
</evidence>
<dbReference type="Proteomes" id="UP001595872">
    <property type="component" value="Unassembled WGS sequence"/>
</dbReference>
<feature type="signal peptide" evidence="1">
    <location>
        <begin position="1"/>
        <end position="19"/>
    </location>
</feature>
<keyword evidence="4" id="KW-1185">Reference proteome</keyword>
<dbReference type="Pfam" id="PF03793">
    <property type="entry name" value="PASTA"/>
    <property type="match status" value="1"/>
</dbReference>
<dbReference type="Gene3D" id="3.30.10.20">
    <property type="match status" value="1"/>
</dbReference>